<dbReference type="Gene3D" id="3.40.50.720">
    <property type="entry name" value="NAD(P)-binding Rossmann-like Domain"/>
    <property type="match status" value="1"/>
</dbReference>
<sequence length="315" mass="32440">MSNPNPTLGPPTTLGTLAITGATGTIGRDVLTSLIAGGHGQRVRAVVRDPVGITADVQTVHADFSDPDTLATAFDGAEAVLLLCGHHPDQLTYERAALAAATAAGVQRVVYISAAAADRDPAPALALGHQRLERELLASTQLAGTVLRPTAVFSSLLTGIGGLIRPDGQVPLAFGAARVTLVDARDVGDAAAVVLADARHAGCVYTLTGPQSLSGDEIVAALADALEVPLQHIDHTPAALQDLLLRAGAPTEMVGHLFDLFSYFGSGEMDTVTTDVATLTGHQPRSLDSWLRSSQGEALIARMAAQSNRLAADTS</sequence>
<gene>
    <name evidence="2" type="ORF">EAH80_12910</name>
</gene>
<dbReference type="Gene3D" id="3.90.25.10">
    <property type="entry name" value="UDP-galactose 4-epimerase, domain 1"/>
    <property type="match status" value="1"/>
</dbReference>
<organism evidence="2 3">
    <name type="scientific">Mycolicibacterium hodleri</name>
    <dbReference type="NCBI Taxonomy" id="49897"/>
    <lineage>
        <taxon>Bacteria</taxon>
        <taxon>Bacillati</taxon>
        <taxon>Actinomycetota</taxon>
        <taxon>Actinomycetes</taxon>
        <taxon>Mycobacteriales</taxon>
        <taxon>Mycobacteriaceae</taxon>
        <taxon>Mycolicibacterium</taxon>
    </lineage>
</organism>
<dbReference type="PANTHER" id="PTHR43162">
    <property type="match status" value="1"/>
</dbReference>
<dbReference type="AlphaFoldDB" id="A0A502EBR6"/>
<comment type="caution">
    <text evidence="2">The sequence shown here is derived from an EMBL/GenBank/DDBJ whole genome shotgun (WGS) entry which is preliminary data.</text>
</comment>
<keyword evidence="3" id="KW-1185">Reference proteome</keyword>
<dbReference type="RefSeq" id="WP_140691152.1">
    <property type="nucleotide sequence ID" value="NZ_RCZG01000004.1"/>
</dbReference>
<name>A0A502EBR6_9MYCO</name>
<protein>
    <submittedName>
        <fullName evidence="2">NAD-dependent epimerase/dehydratase family protein</fullName>
    </submittedName>
</protein>
<dbReference type="SUPFAM" id="SSF51735">
    <property type="entry name" value="NAD(P)-binding Rossmann-fold domains"/>
    <property type="match status" value="1"/>
</dbReference>
<dbReference type="PANTHER" id="PTHR43162:SF1">
    <property type="entry name" value="PRESTALK A DIFFERENTIATION PROTEIN A"/>
    <property type="match status" value="1"/>
</dbReference>
<dbReference type="OrthoDB" id="9774199at2"/>
<feature type="domain" description="NmrA-like" evidence="1">
    <location>
        <begin position="16"/>
        <end position="274"/>
    </location>
</feature>
<dbReference type="Pfam" id="PF05368">
    <property type="entry name" value="NmrA"/>
    <property type="match status" value="1"/>
</dbReference>
<evidence type="ECO:0000313" key="2">
    <source>
        <dbReference type="EMBL" id="TPG34449.1"/>
    </source>
</evidence>
<dbReference type="EMBL" id="RCZG01000004">
    <property type="protein sequence ID" value="TPG34449.1"/>
    <property type="molecule type" value="Genomic_DNA"/>
</dbReference>
<dbReference type="InterPro" id="IPR008030">
    <property type="entry name" value="NmrA-like"/>
</dbReference>
<dbReference type="InterPro" id="IPR051604">
    <property type="entry name" value="Ergot_Alk_Oxidoreductase"/>
</dbReference>
<dbReference type="InterPro" id="IPR036291">
    <property type="entry name" value="NAD(P)-bd_dom_sf"/>
</dbReference>
<evidence type="ECO:0000313" key="3">
    <source>
        <dbReference type="Proteomes" id="UP000320095"/>
    </source>
</evidence>
<proteinExistence type="predicted"/>
<reference evidence="2 3" key="1">
    <citation type="journal article" date="2019" name="Environ. Microbiol.">
        <title>Species interactions and distinct microbial communities in high Arctic permafrost affected cryosols are associated with the CH4 and CO2 gas fluxes.</title>
        <authorList>
            <person name="Altshuler I."/>
            <person name="Hamel J."/>
            <person name="Turney S."/>
            <person name="Magnuson E."/>
            <person name="Levesque R."/>
            <person name="Greer C."/>
            <person name="Whyte L.G."/>
        </authorList>
    </citation>
    <scope>NUCLEOTIDE SEQUENCE [LARGE SCALE GENOMIC DNA]</scope>
    <source>
        <strain evidence="2 3">S5.20</strain>
    </source>
</reference>
<dbReference type="Proteomes" id="UP000320095">
    <property type="component" value="Unassembled WGS sequence"/>
</dbReference>
<accession>A0A502EBR6</accession>
<evidence type="ECO:0000259" key="1">
    <source>
        <dbReference type="Pfam" id="PF05368"/>
    </source>
</evidence>